<dbReference type="AlphaFoldDB" id="A0A4R3KEF0"/>
<dbReference type="GO" id="GO:0003723">
    <property type="term" value="F:RNA binding"/>
    <property type="evidence" value="ECO:0007669"/>
    <property type="project" value="InterPro"/>
</dbReference>
<dbReference type="Gene3D" id="1.10.10.10">
    <property type="entry name" value="Winged helix-like DNA-binding domain superfamily/Winged helix DNA-binding domain"/>
    <property type="match status" value="1"/>
</dbReference>
<dbReference type="Proteomes" id="UP000295726">
    <property type="component" value="Unassembled WGS sequence"/>
</dbReference>
<dbReference type="SMART" id="SM01012">
    <property type="entry name" value="ANTAR"/>
    <property type="match status" value="1"/>
</dbReference>
<protein>
    <submittedName>
        <fullName evidence="2">Response regulator NasT</fullName>
    </submittedName>
</protein>
<evidence type="ECO:0000259" key="1">
    <source>
        <dbReference type="PROSITE" id="PS50921"/>
    </source>
</evidence>
<keyword evidence="3" id="KW-1185">Reference proteome</keyword>
<proteinExistence type="predicted"/>
<dbReference type="SUPFAM" id="SSF52172">
    <property type="entry name" value="CheY-like"/>
    <property type="match status" value="1"/>
</dbReference>
<dbReference type="InterPro" id="IPR036388">
    <property type="entry name" value="WH-like_DNA-bd_sf"/>
</dbReference>
<reference evidence="2 3" key="1">
    <citation type="submission" date="2019-03" db="EMBL/GenBank/DDBJ databases">
        <title>Genomic Encyclopedia of Type Strains, Phase IV (KMG-IV): sequencing the most valuable type-strain genomes for metagenomic binning, comparative biology and taxonomic classification.</title>
        <authorList>
            <person name="Goeker M."/>
        </authorList>
    </citation>
    <scope>NUCLEOTIDE SEQUENCE [LARGE SCALE GENOMIC DNA]</scope>
    <source>
        <strain evidence="2 3">DSM 29489</strain>
    </source>
</reference>
<dbReference type="InterPro" id="IPR011006">
    <property type="entry name" value="CheY-like_superfamily"/>
</dbReference>
<dbReference type="RefSeq" id="WP_132379029.1">
    <property type="nucleotide sequence ID" value="NZ_DAIPCY010000043.1"/>
</dbReference>
<dbReference type="Pfam" id="PF03861">
    <property type="entry name" value="ANTAR"/>
    <property type="match status" value="1"/>
</dbReference>
<dbReference type="OrthoDB" id="9808843at2"/>
<organism evidence="2 3">
    <name type="scientific">Muricomes intestini</name>
    <dbReference type="NCBI Taxonomy" id="1796634"/>
    <lineage>
        <taxon>Bacteria</taxon>
        <taxon>Bacillati</taxon>
        <taxon>Bacillota</taxon>
        <taxon>Clostridia</taxon>
        <taxon>Lachnospirales</taxon>
        <taxon>Lachnospiraceae</taxon>
        <taxon>Muricomes</taxon>
    </lineage>
</organism>
<comment type="caution">
    <text evidence="2">The sequence shown here is derived from an EMBL/GenBank/DDBJ whole genome shotgun (WGS) entry which is preliminary data.</text>
</comment>
<gene>
    <name evidence="2" type="ORF">EDD59_103136</name>
</gene>
<dbReference type="PROSITE" id="PS50921">
    <property type="entry name" value="ANTAR"/>
    <property type="match status" value="1"/>
</dbReference>
<feature type="domain" description="ANTAR" evidence="1">
    <location>
        <begin position="116"/>
        <end position="177"/>
    </location>
</feature>
<dbReference type="EMBL" id="SLZZ01000003">
    <property type="protein sequence ID" value="TCS81716.1"/>
    <property type="molecule type" value="Genomic_DNA"/>
</dbReference>
<dbReference type="InterPro" id="IPR005561">
    <property type="entry name" value="ANTAR"/>
</dbReference>
<evidence type="ECO:0000313" key="2">
    <source>
        <dbReference type="EMBL" id="TCS81716.1"/>
    </source>
</evidence>
<sequence>MSSVIVVFPKKETAANIRNILVRGGIDISDICTTGAQALQSADDFDCGIIICGYKMQDMLYSELREWLPETFEMLLIASPDKWGEGLIEGVVGLPTPVKVYDLLNTVEMMLEALQKKRRQRREMAKKRNPEQKAIIEEAKALLMVRNQMTEEEAHRYLQKSSMDSGTNILETAQMILTIMSE</sequence>
<evidence type="ECO:0000313" key="3">
    <source>
        <dbReference type="Proteomes" id="UP000295726"/>
    </source>
</evidence>
<accession>A0A4R3KEF0</accession>
<name>A0A4R3KEF0_9FIRM</name>